<reference evidence="2 3" key="2">
    <citation type="journal article" date="2016" name="Appl. Microbiol. Biotechnol.">
        <title>Mutations improving production and secretion of extracellular lipase by Burkholderia glumae PG1.</title>
        <authorList>
            <person name="Knapp A."/>
            <person name="Voget S."/>
            <person name="Gao R."/>
            <person name="Zaburannyi N."/>
            <person name="Krysciak D."/>
            <person name="Breuer M."/>
            <person name="Hauer B."/>
            <person name="Streit W.R."/>
            <person name="Muller R."/>
            <person name="Daniel R."/>
            <person name="Jaeger K.E."/>
        </authorList>
    </citation>
    <scope>NUCLEOTIDE SEQUENCE [LARGE SCALE GENOMIC DNA]</scope>
    <source>
        <strain evidence="2 3">PG1</strain>
    </source>
</reference>
<evidence type="ECO:0000313" key="3">
    <source>
        <dbReference type="Proteomes" id="UP000031838"/>
    </source>
</evidence>
<evidence type="ECO:0000256" key="1">
    <source>
        <dbReference type="SAM" id="MobiDB-lite"/>
    </source>
</evidence>
<gene>
    <name evidence="2" type="ORF">BGL_1c36090</name>
</gene>
<dbReference type="EMBL" id="CP002580">
    <property type="protein sequence ID" value="AJK48081.1"/>
    <property type="molecule type" value="Genomic_DNA"/>
</dbReference>
<dbReference type="Proteomes" id="UP000031838">
    <property type="component" value="Chromosome 1"/>
</dbReference>
<reference evidence="3" key="1">
    <citation type="submission" date="2011-03" db="EMBL/GenBank/DDBJ databases">
        <authorList>
            <person name="Voget S."/>
            <person name="Streit W.R."/>
            <person name="Jaeger K.E."/>
            <person name="Daniel R."/>
        </authorList>
    </citation>
    <scope>NUCLEOTIDE SEQUENCE [LARGE SCALE GENOMIC DNA]</scope>
    <source>
        <strain evidence="3">PG1</strain>
    </source>
</reference>
<proteinExistence type="predicted"/>
<dbReference type="HOGENOM" id="CLU_1977380_0_0_4"/>
<protein>
    <submittedName>
        <fullName evidence="2">Uncharacterized protein</fullName>
    </submittedName>
</protein>
<dbReference type="KEGG" id="bgp:BGL_1c36090"/>
<dbReference type="AlphaFoldDB" id="A0A0B6S754"/>
<name>A0A0B6S754_BURPL</name>
<evidence type="ECO:0000313" key="2">
    <source>
        <dbReference type="EMBL" id="AJK48081.1"/>
    </source>
</evidence>
<sequence>MALRQPHFISTGKDAPQRGYDLRELFNVRRGMARARLMAHGMPPGRGNERAAEATPAQRRWRRGDRWSMVCVRCRAWRRSAGAGPARTFSMAARDEGMDLQVIALLEAKQGFVALARRRLVEASPA</sequence>
<organism evidence="2 3">
    <name type="scientific">Burkholderia plantarii</name>
    <dbReference type="NCBI Taxonomy" id="41899"/>
    <lineage>
        <taxon>Bacteria</taxon>
        <taxon>Pseudomonadati</taxon>
        <taxon>Pseudomonadota</taxon>
        <taxon>Betaproteobacteria</taxon>
        <taxon>Burkholderiales</taxon>
        <taxon>Burkholderiaceae</taxon>
        <taxon>Burkholderia</taxon>
    </lineage>
</organism>
<accession>A0A0B6S754</accession>
<keyword evidence="3" id="KW-1185">Reference proteome</keyword>
<feature type="region of interest" description="Disordered" evidence="1">
    <location>
        <begin position="40"/>
        <end position="59"/>
    </location>
</feature>